<reference evidence="9" key="1">
    <citation type="submission" date="2018-01" db="EMBL/GenBank/DDBJ databases">
        <authorList>
            <person name="Alioto T."/>
            <person name="Alioto T."/>
        </authorList>
    </citation>
    <scope>NUCLEOTIDE SEQUENCE [LARGE SCALE GENOMIC DNA]</scope>
</reference>
<evidence type="ECO:0000256" key="4">
    <source>
        <dbReference type="ARBA" id="ARBA00022525"/>
    </source>
</evidence>
<keyword evidence="7" id="KW-0527">Neuropeptide</keyword>
<organism evidence="8 9">
    <name type="scientific">Drosophila guanche</name>
    <name type="common">Fruit fly</name>
    <dbReference type="NCBI Taxonomy" id="7266"/>
    <lineage>
        <taxon>Eukaryota</taxon>
        <taxon>Metazoa</taxon>
        <taxon>Ecdysozoa</taxon>
        <taxon>Arthropoda</taxon>
        <taxon>Hexapoda</taxon>
        <taxon>Insecta</taxon>
        <taxon>Pterygota</taxon>
        <taxon>Neoptera</taxon>
        <taxon>Endopterygota</taxon>
        <taxon>Diptera</taxon>
        <taxon>Brachycera</taxon>
        <taxon>Muscomorpha</taxon>
        <taxon>Ephydroidea</taxon>
        <taxon>Drosophilidae</taxon>
        <taxon>Drosophila</taxon>
        <taxon>Sophophora</taxon>
    </lineage>
</organism>
<comment type="subcellular location">
    <subcellularLocation>
        <location evidence="1">Secreted</location>
    </subcellularLocation>
</comment>
<dbReference type="EMBL" id="OUUW01000014">
    <property type="protein sequence ID" value="SPP88329.1"/>
    <property type="molecule type" value="Genomic_DNA"/>
</dbReference>
<dbReference type="PROSITE" id="PS00259">
    <property type="entry name" value="GASTRIN"/>
    <property type="match status" value="1"/>
</dbReference>
<keyword evidence="4" id="KW-0964">Secreted</keyword>
<evidence type="ECO:0000256" key="6">
    <source>
        <dbReference type="ARBA" id="ARBA00022815"/>
    </source>
</evidence>
<dbReference type="Proteomes" id="UP000268350">
    <property type="component" value="Unassembled WGS sequence"/>
</dbReference>
<comment type="similarity">
    <text evidence="2">Belongs to the gastrin/cholecystokinin family.</text>
</comment>
<sequence length="159" mass="18176">MFLMQWTSRPRAKPRMGQKSCAHFATLAMPFWALTFYLLVVVPVPSQTASQPASLEVVKEERRLQDFDPKMAANAANSDGLSLARFSSRRHQRSIGLGFGHRGAIISRPVIPIELDLLMDNEDDQRTMPKRFDDYGHMRFGKRGGDDQFDDYGHMRFGR</sequence>
<evidence type="ECO:0000313" key="8">
    <source>
        <dbReference type="EMBL" id="SPP88329.1"/>
    </source>
</evidence>
<dbReference type="STRING" id="7266.A0A3B0KNY8"/>
<dbReference type="Pfam" id="PF08257">
    <property type="entry name" value="Sulfakinin"/>
    <property type="match status" value="2"/>
</dbReference>
<dbReference type="AlphaFoldDB" id="A0A3B0KNY8"/>
<protein>
    <recommendedName>
        <fullName evidence="3">Drosulfakinins</fullName>
    </recommendedName>
</protein>
<evidence type="ECO:0000256" key="3">
    <source>
        <dbReference type="ARBA" id="ARBA00021505"/>
    </source>
</evidence>
<dbReference type="OrthoDB" id="6360815at2759"/>
<dbReference type="InterPro" id="IPR013152">
    <property type="entry name" value="Gastrin/cholecystokinin_CS"/>
</dbReference>
<dbReference type="GO" id="GO:0007218">
    <property type="term" value="P:neuropeptide signaling pathway"/>
    <property type="evidence" value="ECO:0007669"/>
    <property type="project" value="UniProtKB-KW"/>
</dbReference>
<evidence type="ECO:0000256" key="5">
    <source>
        <dbReference type="ARBA" id="ARBA00022685"/>
    </source>
</evidence>
<proteinExistence type="inferred from homology"/>
<accession>A0A3B0KNY8</accession>
<evidence type="ECO:0000256" key="7">
    <source>
        <dbReference type="ARBA" id="ARBA00023320"/>
    </source>
</evidence>
<evidence type="ECO:0000256" key="2">
    <source>
        <dbReference type="ARBA" id="ARBA00006273"/>
    </source>
</evidence>
<dbReference type="InterPro" id="IPR013259">
    <property type="entry name" value="Sulfakinin"/>
</dbReference>
<keyword evidence="9" id="KW-1185">Reference proteome</keyword>
<dbReference type="OMA" id="FGDRRNQ"/>
<keyword evidence="5" id="KW-0165">Cleavage on pair of basic residues</keyword>
<keyword evidence="6" id="KW-0027">Amidation</keyword>
<name>A0A3B0KNY8_DROGU</name>
<gene>
    <name evidence="8" type="ORF">DGUA_6G019801</name>
</gene>
<evidence type="ECO:0000313" key="9">
    <source>
        <dbReference type="Proteomes" id="UP000268350"/>
    </source>
</evidence>
<dbReference type="GO" id="GO:0005576">
    <property type="term" value="C:extracellular region"/>
    <property type="evidence" value="ECO:0007669"/>
    <property type="project" value="UniProtKB-SubCell"/>
</dbReference>
<evidence type="ECO:0000256" key="1">
    <source>
        <dbReference type="ARBA" id="ARBA00004613"/>
    </source>
</evidence>